<keyword evidence="1" id="KW-0472">Membrane</keyword>
<keyword evidence="1" id="KW-1133">Transmembrane helix</keyword>
<evidence type="ECO:0000313" key="2">
    <source>
        <dbReference type="EMBL" id="SPZ87023.1"/>
    </source>
</evidence>
<organism evidence="2 3">
    <name type="scientific">Sphingobacterium multivorum</name>
    <dbReference type="NCBI Taxonomy" id="28454"/>
    <lineage>
        <taxon>Bacteria</taxon>
        <taxon>Pseudomonadati</taxon>
        <taxon>Bacteroidota</taxon>
        <taxon>Sphingobacteriia</taxon>
        <taxon>Sphingobacteriales</taxon>
        <taxon>Sphingobacteriaceae</taxon>
        <taxon>Sphingobacterium</taxon>
    </lineage>
</organism>
<protein>
    <submittedName>
        <fullName evidence="2">Uncharacterized protein</fullName>
    </submittedName>
</protein>
<dbReference type="AlphaFoldDB" id="A0A2X2J5V1"/>
<sequence length="83" mass="9768">MKYKLHIYLYNLPAWLCLLFRTVVPYFTTLFFEMEEFHFISLGYPVLIIKCVNFLLINTLFSYYGIKFGCKECGPLDGHSGPQ</sequence>
<proteinExistence type="predicted"/>
<evidence type="ECO:0000256" key="1">
    <source>
        <dbReference type="SAM" id="Phobius"/>
    </source>
</evidence>
<dbReference type="Proteomes" id="UP000251241">
    <property type="component" value="Unassembled WGS sequence"/>
</dbReference>
<keyword evidence="1" id="KW-0812">Transmembrane</keyword>
<name>A0A2X2J5V1_SPHMU</name>
<feature type="transmembrane region" description="Helical" evidence="1">
    <location>
        <begin position="39"/>
        <end position="61"/>
    </location>
</feature>
<accession>A0A2X2J5V1</accession>
<evidence type="ECO:0000313" key="3">
    <source>
        <dbReference type="Proteomes" id="UP000251241"/>
    </source>
</evidence>
<gene>
    <name evidence="2" type="ORF">NCTC11343_02667</name>
</gene>
<reference evidence="2 3" key="1">
    <citation type="submission" date="2018-06" db="EMBL/GenBank/DDBJ databases">
        <authorList>
            <consortium name="Pathogen Informatics"/>
            <person name="Doyle S."/>
        </authorList>
    </citation>
    <scope>NUCLEOTIDE SEQUENCE [LARGE SCALE GENOMIC DNA]</scope>
    <source>
        <strain evidence="2 3">NCTC11343</strain>
    </source>
</reference>
<dbReference type="EMBL" id="UAUU01000009">
    <property type="protein sequence ID" value="SPZ87023.1"/>
    <property type="molecule type" value="Genomic_DNA"/>
</dbReference>
<feature type="transmembrane region" description="Helical" evidence="1">
    <location>
        <begin position="7"/>
        <end position="27"/>
    </location>
</feature>